<name>A0A2U3LA70_9BACT</name>
<sequence length="162" mass="18332">MGTTHVGTAALVRPVERSSTAHGLCRGERLRPPGRAKLDSAVRPGGELYGYDFRRRSYNFPGMAQEILSVAVWTPIPEMEAASLATIRELTSIVNAKGYGRDLLYRGREGNYVFLRYWKSEETRRAAQEDPDMLRCWARLGNEIQIVKVFETLTEVPTDKLK</sequence>
<accession>A0A2U3LA70</accession>
<dbReference type="InterPro" id="IPR011008">
    <property type="entry name" value="Dimeric_a/b-barrel"/>
</dbReference>
<proteinExistence type="predicted"/>
<dbReference type="SUPFAM" id="SSF54909">
    <property type="entry name" value="Dimeric alpha+beta barrel"/>
    <property type="match status" value="1"/>
</dbReference>
<organism evidence="1 2">
    <name type="scientific">Candidatus Sulfotelmatobacter kueseliae</name>
    <dbReference type="NCBI Taxonomy" id="2042962"/>
    <lineage>
        <taxon>Bacteria</taxon>
        <taxon>Pseudomonadati</taxon>
        <taxon>Acidobacteriota</taxon>
        <taxon>Terriglobia</taxon>
        <taxon>Terriglobales</taxon>
        <taxon>Candidatus Korobacteraceae</taxon>
        <taxon>Candidatus Sulfotelmatobacter</taxon>
    </lineage>
</organism>
<dbReference type="Proteomes" id="UP000238701">
    <property type="component" value="Unassembled WGS sequence"/>
</dbReference>
<dbReference type="AlphaFoldDB" id="A0A2U3LA70"/>
<dbReference type="EMBL" id="OMOD01000187">
    <property type="protein sequence ID" value="SPF48834.1"/>
    <property type="molecule type" value="Genomic_DNA"/>
</dbReference>
<protein>
    <recommendedName>
        <fullName evidence="3">ABM domain-containing protein</fullName>
    </recommendedName>
</protein>
<reference evidence="2" key="1">
    <citation type="submission" date="2018-02" db="EMBL/GenBank/DDBJ databases">
        <authorList>
            <person name="Hausmann B."/>
        </authorList>
    </citation>
    <scope>NUCLEOTIDE SEQUENCE [LARGE SCALE GENOMIC DNA]</scope>
    <source>
        <strain evidence="2">Peat soil MAG SbA1</strain>
    </source>
</reference>
<evidence type="ECO:0000313" key="2">
    <source>
        <dbReference type="Proteomes" id="UP000238701"/>
    </source>
</evidence>
<evidence type="ECO:0000313" key="1">
    <source>
        <dbReference type="EMBL" id="SPF48834.1"/>
    </source>
</evidence>
<evidence type="ECO:0008006" key="3">
    <source>
        <dbReference type="Google" id="ProtNLM"/>
    </source>
</evidence>
<gene>
    <name evidence="1" type="ORF">SBA1_890007</name>
</gene>